<keyword evidence="2" id="KW-1185">Reference proteome</keyword>
<comment type="caution">
    <text evidence="1">The sequence shown here is derived from an EMBL/GenBank/DDBJ whole genome shotgun (WGS) entry which is preliminary data.</text>
</comment>
<reference evidence="1 2" key="1">
    <citation type="journal article" date="2018" name="Sci. Rep.">
        <title>Genomic signatures of local adaptation to the degree of environmental predictability in rotifers.</title>
        <authorList>
            <person name="Franch-Gras L."/>
            <person name="Hahn C."/>
            <person name="Garcia-Roger E.M."/>
            <person name="Carmona M.J."/>
            <person name="Serra M."/>
            <person name="Gomez A."/>
        </authorList>
    </citation>
    <scope>NUCLEOTIDE SEQUENCE [LARGE SCALE GENOMIC DNA]</scope>
    <source>
        <strain evidence="1">HYR1</strain>
    </source>
</reference>
<organism evidence="1 2">
    <name type="scientific">Brachionus plicatilis</name>
    <name type="common">Marine rotifer</name>
    <name type="synonym">Brachionus muelleri</name>
    <dbReference type="NCBI Taxonomy" id="10195"/>
    <lineage>
        <taxon>Eukaryota</taxon>
        <taxon>Metazoa</taxon>
        <taxon>Spiralia</taxon>
        <taxon>Gnathifera</taxon>
        <taxon>Rotifera</taxon>
        <taxon>Eurotatoria</taxon>
        <taxon>Monogononta</taxon>
        <taxon>Pseudotrocha</taxon>
        <taxon>Ploima</taxon>
        <taxon>Brachionidae</taxon>
        <taxon>Brachionus</taxon>
    </lineage>
</organism>
<dbReference type="EMBL" id="REGN01003806">
    <property type="protein sequence ID" value="RNA20679.1"/>
    <property type="molecule type" value="Genomic_DNA"/>
</dbReference>
<evidence type="ECO:0000313" key="2">
    <source>
        <dbReference type="Proteomes" id="UP000276133"/>
    </source>
</evidence>
<sequence length="132" mass="14268">MAGEGAVRCGRLRVDGVLNGRLLDDLVAEPGLVLERHWVDHLIGHQLAVLDRLVLARVLGILGVECGDGGGGGRLDRQGGGRRRRCRPLIVGHYLWHGRVDGRRRRHEAGLGRVLGRLVLVGEVLGLVGRCG</sequence>
<dbReference type="Proteomes" id="UP000276133">
    <property type="component" value="Unassembled WGS sequence"/>
</dbReference>
<evidence type="ECO:0000313" key="1">
    <source>
        <dbReference type="EMBL" id="RNA20679.1"/>
    </source>
</evidence>
<name>A0A3M7RB45_BRAPC</name>
<dbReference type="AlphaFoldDB" id="A0A3M7RB45"/>
<accession>A0A3M7RB45</accession>
<proteinExistence type="predicted"/>
<gene>
    <name evidence="1" type="ORF">BpHYR1_029788</name>
</gene>
<protein>
    <submittedName>
        <fullName evidence="1">Uncharacterized protein</fullName>
    </submittedName>
</protein>